<keyword evidence="2" id="KW-1185">Reference proteome</keyword>
<dbReference type="AlphaFoldDB" id="A0A3S1CLF2"/>
<gene>
    <name evidence="1" type="ORF">DSM106972_004370</name>
</gene>
<evidence type="ECO:0008006" key="3">
    <source>
        <dbReference type="Google" id="ProtNLM"/>
    </source>
</evidence>
<dbReference type="NCBIfam" id="NF038167">
    <property type="entry name" value="cyan_ocin_like"/>
    <property type="match status" value="1"/>
</dbReference>
<dbReference type="InterPro" id="IPR049891">
    <property type="entry name" value="CTB"/>
</dbReference>
<protein>
    <recommendedName>
        <fullName evidence="3">Bacteriocin</fullName>
    </recommendedName>
</protein>
<evidence type="ECO:0000313" key="2">
    <source>
        <dbReference type="Proteomes" id="UP000271624"/>
    </source>
</evidence>
<dbReference type="OrthoDB" id="517041at2"/>
<proteinExistence type="predicted"/>
<dbReference type="EMBL" id="RSCL01000001">
    <property type="protein sequence ID" value="RUT09942.1"/>
    <property type="molecule type" value="Genomic_DNA"/>
</dbReference>
<dbReference type="RefSeq" id="WP_127079111.1">
    <property type="nucleotide sequence ID" value="NZ_RSCL01000001.1"/>
</dbReference>
<name>A0A3S1CLF2_9CYAN</name>
<organism evidence="1 2">
    <name type="scientific">Dulcicalothrix desertica PCC 7102</name>
    <dbReference type="NCBI Taxonomy" id="232991"/>
    <lineage>
        <taxon>Bacteria</taxon>
        <taxon>Bacillati</taxon>
        <taxon>Cyanobacteriota</taxon>
        <taxon>Cyanophyceae</taxon>
        <taxon>Nostocales</taxon>
        <taxon>Calotrichaceae</taxon>
        <taxon>Dulcicalothrix</taxon>
    </lineage>
</organism>
<accession>A0A3S1CLF2</accession>
<reference evidence="1" key="2">
    <citation type="journal article" date="2019" name="Genome Biol. Evol.">
        <title>Day and night: Metabolic profiles and evolutionary relationships of six axenic non-marine cyanobacteria.</title>
        <authorList>
            <person name="Will S.E."/>
            <person name="Henke P."/>
            <person name="Boedeker C."/>
            <person name="Huang S."/>
            <person name="Brinkmann H."/>
            <person name="Rohde M."/>
            <person name="Jarek M."/>
            <person name="Friedl T."/>
            <person name="Seufert S."/>
            <person name="Schumacher M."/>
            <person name="Overmann J."/>
            <person name="Neumann-Schaal M."/>
            <person name="Petersen J."/>
        </authorList>
    </citation>
    <scope>NUCLEOTIDE SEQUENCE [LARGE SCALE GENOMIC DNA]</scope>
    <source>
        <strain evidence="1">PCC 7102</strain>
    </source>
</reference>
<reference evidence="1" key="1">
    <citation type="submission" date="2018-12" db="EMBL/GenBank/DDBJ databases">
        <authorList>
            <person name="Will S."/>
            <person name="Neumann-Schaal M."/>
            <person name="Henke P."/>
        </authorList>
    </citation>
    <scope>NUCLEOTIDE SEQUENCE</scope>
    <source>
        <strain evidence="1">PCC 7102</strain>
    </source>
</reference>
<evidence type="ECO:0000313" key="1">
    <source>
        <dbReference type="EMBL" id="RUT09942.1"/>
    </source>
</evidence>
<sequence length="80" mass="8077">MNNEINAIELSNDELDTVAGGLAITLGDVGGFASDASNTYSLKQLQVGQQTFAGPTGSGTASVTNLTDIFSKAGQAIAVK</sequence>
<comment type="caution">
    <text evidence="1">The sequence shown here is derived from an EMBL/GenBank/DDBJ whole genome shotgun (WGS) entry which is preliminary data.</text>
</comment>
<dbReference type="Proteomes" id="UP000271624">
    <property type="component" value="Unassembled WGS sequence"/>
</dbReference>